<evidence type="ECO:0000313" key="2">
    <source>
        <dbReference type="Proteomes" id="UP000256542"/>
    </source>
</evidence>
<dbReference type="EMBL" id="QUNG01000013">
    <property type="protein sequence ID" value="REG81602.1"/>
    <property type="molecule type" value="Genomic_DNA"/>
</dbReference>
<evidence type="ECO:0000313" key="1">
    <source>
        <dbReference type="EMBL" id="REG81602.1"/>
    </source>
</evidence>
<reference evidence="1 2" key="1">
    <citation type="submission" date="2018-08" db="EMBL/GenBank/DDBJ databases">
        <title>Genomic Encyclopedia of Type Strains, Phase III (KMG-III): the genomes of soil and plant-associated and newly described type strains.</title>
        <authorList>
            <person name="Whitman W."/>
        </authorList>
    </citation>
    <scope>NUCLEOTIDE SEQUENCE [LARGE SCALE GENOMIC DNA]</scope>
    <source>
        <strain evidence="1 2">CECT 7375</strain>
    </source>
</reference>
<accession>A0A3E0DHP1</accession>
<protein>
    <submittedName>
        <fullName evidence="1">Uncharacterized protein</fullName>
    </submittedName>
</protein>
<sequence>MILPFVRIKRDKSTQGYFSASNTLAHTHYGSTTEPRDSLPLKTQYRKTVSQMAVMSLYG</sequence>
<dbReference type="Proteomes" id="UP000256542">
    <property type="component" value="Unassembled WGS sequence"/>
</dbReference>
<dbReference type="AlphaFoldDB" id="A0A3E0DHP1"/>
<gene>
    <name evidence="1" type="ORF">DFP81_11325</name>
</gene>
<organism evidence="1 2">
    <name type="scientific">Marinomonas pollencensis</name>
    <dbReference type="NCBI Taxonomy" id="491954"/>
    <lineage>
        <taxon>Bacteria</taxon>
        <taxon>Pseudomonadati</taxon>
        <taxon>Pseudomonadota</taxon>
        <taxon>Gammaproteobacteria</taxon>
        <taxon>Oceanospirillales</taxon>
        <taxon>Oceanospirillaceae</taxon>
        <taxon>Marinomonas</taxon>
    </lineage>
</organism>
<keyword evidence="2" id="KW-1185">Reference proteome</keyword>
<comment type="caution">
    <text evidence="1">The sequence shown here is derived from an EMBL/GenBank/DDBJ whole genome shotgun (WGS) entry which is preliminary data.</text>
</comment>
<name>A0A3E0DHP1_9GAMM</name>
<proteinExistence type="predicted"/>